<dbReference type="AlphaFoldDB" id="A0A1I4TAS4"/>
<dbReference type="OrthoDB" id="6708821at2"/>
<dbReference type="Gene3D" id="3.40.50.2300">
    <property type="match status" value="2"/>
</dbReference>
<sequence>MTKKLQNSPLVAALLAASVLGGCTSINLETHTPLSASEAVSLAADENDPMVAQSYLLRSASNFQEAGNHSAARQILKSPSLSSPNPQLLDQYLLLAMASAVELKDSPWAEQLADRLAPSQFQNYQGELVSRAGDLQASTYLLAQRPLDAALTLMAMVDAGITTDVQATQDQIWQALKQTSDTTLSGEAQRLVGYTPQGWVELAAIMREPGATLDSQGRKIRDWQYNWTSHPAASTLPSELLLITTLARQRPESIALALPLSGPLAKAGEAIRDGFLSAFYQDESTAELDINITMFDTNDTAFEELYQKILATEPDLIVGPLRKESLAELTQHAPLPVPVLALNYLPENSSVPAQFYQFGLAAEDEARQIAERLHSENRDQVLALFPDGDWGSRFEQALDNALAENNGKVLDSVRFLNAENLRTVSAGLLGIEASRQRAIDVERTIGLNVEFEPRRRQDADAIVMVAPPTIARQFKPMFAFYFGGDLPVYSPSLVYEGDPAPNRDRDLNGVRFTDIPWILGEENEFRDDALAAFGAIGGQLGRLFAMGADAYQIGNRLTLLQQVDDAALDGQTGRLTMTPDGKVQRQQQWALFQNGTPTHLADVPEPTNGNGSAGEVSPPTP</sequence>
<dbReference type="Gene3D" id="1.25.40.650">
    <property type="match status" value="1"/>
</dbReference>
<keyword evidence="5" id="KW-1185">Reference proteome</keyword>
<dbReference type="GO" id="GO:0031241">
    <property type="term" value="C:periplasmic side of cell outer membrane"/>
    <property type="evidence" value="ECO:0007669"/>
    <property type="project" value="TreeGrafter"/>
</dbReference>
<name>A0A1I4TAS4_9GAMM</name>
<evidence type="ECO:0000313" key="4">
    <source>
        <dbReference type="EMBL" id="SFM73703.1"/>
    </source>
</evidence>
<dbReference type="PANTHER" id="PTHR38038:SF1">
    <property type="entry name" value="PENICILLIN-BINDING PROTEIN ACTIVATOR LPOA"/>
    <property type="match status" value="1"/>
</dbReference>
<evidence type="ECO:0000256" key="2">
    <source>
        <dbReference type="SAM" id="MobiDB-lite"/>
    </source>
</evidence>
<dbReference type="CDD" id="cd06339">
    <property type="entry name" value="PBP1_YraM_LppC_lipoprotein-like"/>
    <property type="match status" value="1"/>
</dbReference>
<evidence type="ECO:0000313" key="5">
    <source>
        <dbReference type="Proteomes" id="UP000198519"/>
    </source>
</evidence>
<dbReference type="GO" id="GO:0030234">
    <property type="term" value="F:enzyme regulator activity"/>
    <property type="evidence" value="ECO:0007669"/>
    <property type="project" value="TreeGrafter"/>
</dbReference>
<accession>A0A1I4TAS4</accession>
<dbReference type="EMBL" id="FOUE01000007">
    <property type="protein sequence ID" value="SFM73703.1"/>
    <property type="molecule type" value="Genomic_DNA"/>
</dbReference>
<proteinExistence type="predicted"/>
<keyword evidence="1" id="KW-0472">Membrane</keyword>
<dbReference type="STRING" id="488535.SAMN04487963_3525"/>
<feature type="region of interest" description="Disordered" evidence="2">
    <location>
        <begin position="597"/>
        <end position="621"/>
    </location>
</feature>
<feature type="chain" id="PRO_5011607161" description="LppC lipoprotein" evidence="3">
    <location>
        <begin position="22"/>
        <end position="621"/>
    </location>
</feature>
<keyword evidence="3" id="KW-0732">Signal</keyword>
<dbReference type="GO" id="GO:0009252">
    <property type="term" value="P:peptidoglycan biosynthetic process"/>
    <property type="evidence" value="ECO:0007669"/>
    <property type="project" value="TreeGrafter"/>
</dbReference>
<dbReference type="Proteomes" id="UP000198519">
    <property type="component" value="Unassembled WGS sequence"/>
</dbReference>
<feature type="signal peptide" evidence="3">
    <location>
        <begin position="1"/>
        <end position="21"/>
    </location>
</feature>
<dbReference type="PANTHER" id="PTHR38038">
    <property type="entry name" value="PENICILLIN-BINDING PROTEIN ACTIVATOR LPOA"/>
    <property type="match status" value="1"/>
</dbReference>
<gene>
    <name evidence="4" type="ORF">SAMN04487963_3525</name>
</gene>
<reference evidence="5" key="1">
    <citation type="submission" date="2016-10" db="EMBL/GenBank/DDBJ databases">
        <authorList>
            <person name="Varghese N."/>
            <person name="Submissions S."/>
        </authorList>
    </citation>
    <scope>NUCLEOTIDE SEQUENCE [LARGE SCALE GENOMIC DNA]</scope>
    <source>
        <strain evidence="5">CGMCC 1.7061</strain>
    </source>
</reference>
<dbReference type="PROSITE" id="PS51257">
    <property type="entry name" value="PROKAR_LIPOPROTEIN"/>
    <property type="match status" value="1"/>
</dbReference>
<evidence type="ECO:0000256" key="1">
    <source>
        <dbReference type="ARBA" id="ARBA00023136"/>
    </source>
</evidence>
<organism evidence="4 5">
    <name type="scientific">Marinobacter zhejiangensis</name>
    <dbReference type="NCBI Taxonomy" id="488535"/>
    <lineage>
        <taxon>Bacteria</taxon>
        <taxon>Pseudomonadati</taxon>
        <taxon>Pseudomonadota</taxon>
        <taxon>Gammaproteobacteria</taxon>
        <taxon>Pseudomonadales</taxon>
        <taxon>Marinobacteraceae</taxon>
        <taxon>Marinobacter</taxon>
    </lineage>
</organism>
<dbReference type="InterPro" id="IPR028082">
    <property type="entry name" value="Peripla_BP_I"/>
</dbReference>
<dbReference type="SUPFAM" id="SSF53822">
    <property type="entry name" value="Periplasmic binding protein-like I"/>
    <property type="match status" value="1"/>
</dbReference>
<protein>
    <recommendedName>
        <fullName evidence="6">LppC lipoprotein</fullName>
    </recommendedName>
</protein>
<dbReference type="InterPro" id="IPR007443">
    <property type="entry name" value="LpoA"/>
</dbReference>
<dbReference type="Pfam" id="PF04348">
    <property type="entry name" value="LppC"/>
    <property type="match status" value="1"/>
</dbReference>
<evidence type="ECO:0008006" key="6">
    <source>
        <dbReference type="Google" id="ProtNLM"/>
    </source>
</evidence>
<evidence type="ECO:0000256" key="3">
    <source>
        <dbReference type="SAM" id="SignalP"/>
    </source>
</evidence>
<dbReference type="RefSeq" id="WP_092026274.1">
    <property type="nucleotide sequence ID" value="NZ_FOUE01000007.1"/>
</dbReference>